<protein>
    <submittedName>
        <fullName evidence="7">Uncharacterized protein</fullName>
    </submittedName>
</protein>
<keyword evidence="4 6" id="KW-1133">Transmembrane helix</keyword>
<evidence type="ECO:0000256" key="6">
    <source>
        <dbReference type="SAM" id="Phobius"/>
    </source>
</evidence>
<dbReference type="Pfam" id="PF03706">
    <property type="entry name" value="LPG_synthase_TM"/>
    <property type="match status" value="1"/>
</dbReference>
<feature type="transmembrane region" description="Helical" evidence="6">
    <location>
        <begin position="195"/>
        <end position="217"/>
    </location>
</feature>
<accession>A0A0S7YC73</accession>
<feature type="transmembrane region" description="Helical" evidence="6">
    <location>
        <begin position="279"/>
        <end position="303"/>
    </location>
</feature>
<evidence type="ECO:0000256" key="2">
    <source>
        <dbReference type="ARBA" id="ARBA00022475"/>
    </source>
</evidence>
<proteinExistence type="predicted"/>
<feature type="transmembrane region" description="Helical" evidence="6">
    <location>
        <begin position="156"/>
        <end position="174"/>
    </location>
</feature>
<evidence type="ECO:0000313" key="8">
    <source>
        <dbReference type="Proteomes" id="UP000051012"/>
    </source>
</evidence>
<name>A0A0S7YC73_UNCT6</name>
<feature type="transmembrane region" description="Helical" evidence="6">
    <location>
        <begin position="253"/>
        <end position="273"/>
    </location>
</feature>
<reference evidence="7 8" key="1">
    <citation type="journal article" date="2015" name="Microbiome">
        <title>Genomic resolution of linkages in carbon, nitrogen, and sulfur cycling among widespread estuary sediment bacteria.</title>
        <authorList>
            <person name="Baker B.J."/>
            <person name="Lazar C.S."/>
            <person name="Teske A.P."/>
            <person name="Dick G.J."/>
        </authorList>
    </citation>
    <scope>NUCLEOTIDE SEQUENCE [LARGE SCALE GENOMIC DNA]</scope>
    <source>
        <strain evidence="7">DG_78</strain>
    </source>
</reference>
<evidence type="ECO:0000256" key="3">
    <source>
        <dbReference type="ARBA" id="ARBA00022692"/>
    </source>
</evidence>
<keyword evidence="2" id="KW-1003">Cell membrane</keyword>
<evidence type="ECO:0000313" key="7">
    <source>
        <dbReference type="EMBL" id="KPJ72320.1"/>
    </source>
</evidence>
<dbReference type="EMBL" id="LJNI01000082">
    <property type="protein sequence ID" value="KPJ72320.1"/>
    <property type="molecule type" value="Genomic_DNA"/>
</dbReference>
<evidence type="ECO:0000256" key="1">
    <source>
        <dbReference type="ARBA" id="ARBA00004651"/>
    </source>
</evidence>
<dbReference type="AlphaFoldDB" id="A0A0S7YC73"/>
<dbReference type="InterPro" id="IPR022791">
    <property type="entry name" value="L-PG_synthase/AglD"/>
</dbReference>
<feature type="transmembrane region" description="Helical" evidence="6">
    <location>
        <begin position="12"/>
        <end position="33"/>
    </location>
</feature>
<sequence length="309" mass="35157">MDLKTSKITKIIIAVAIITIIFFFLGKTLYVSWSEIAQANIKPNIVSLVVSLILFVCSFLLGFGFAWFLTLRLFNRDITFWQAVRTSAFAQFGKYIPGKVWAFGGRVYFAKKYGVGEVETITALLIETVTSTASAIILFILSLFTYKNLNVPFNMYLLLIFIPLSFVVIHPKVLTSILKTLFALLRRVRMLKRNIVLPELQFTSLLVIYLFYFLYWIVHTIGFYFVTNAIFPIPFCSALGVMGAYAMSWTIGFLVILVPGGFGIREGLLTIFLQNFMPLSFATLMAFVGRLWTTIGEILYFFVSLIKKQ</sequence>
<comment type="caution">
    <text evidence="7">The sequence shown here is derived from an EMBL/GenBank/DDBJ whole genome shotgun (WGS) entry which is preliminary data.</text>
</comment>
<feature type="transmembrane region" description="Helical" evidence="6">
    <location>
        <begin position="45"/>
        <end position="69"/>
    </location>
</feature>
<evidence type="ECO:0000256" key="4">
    <source>
        <dbReference type="ARBA" id="ARBA00022989"/>
    </source>
</evidence>
<dbReference type="Proteomes" id="UP000051012">
    <property type="component" value="Unassembled WGS sequence"/>
</dbReference>
<feature type="transmembrane region" description="Helical" evidence="6">
    <location>
        <begin position="121"/>
        <end position="144"/>
    </location>
</feature>
<evidence type="ECO:0000256" key="5">
    <source>
        <dbReference type="ARBA" id="ARBA00023136"/>
    </source>
</evidence>
<keyword evidence="3 6" id="KW-0812">Transmembrane</keyword>
<keyword evidence="5 6" id="KW-0472">Membrane</keyword>
<organism evidence="7 8">
    <name type="scientific">candidate division TA06 bacterium DG_78</name>
    <dbReference type="NCBI Taxonomy" id="1703772"/>
    <lineage>
        <taxon>Bacteria</taxon>
        <taxon>Bacteria division TA06</taxon>
    </lineage>
</organism>
<comment type="subcellular location">
    <subcellularLocation>
        <location evidence="1">Cell membrane</location>
        <topology evidence="1">Multi-pass membrane protein</topology>
    </subcellularLocation>
</comment>
<gene>
    <name evidence="7" type="ORF">AMJ52_06695</name>
</gene>
<dbReference type="GO" id="GO:0005886">
    <property type="term" value="C:plasma membrane"/>
    <property type="evidence" value="ECO:0007669"/>
    <property type="project" value="UniProtKB-SubCell"/>
</dbReference>
<feature type="transmembrane region" description="Helical" evidence="6">
    <location>
        <begin position="223"/>
        <end position="246"/>
    </location>
</feature>